<dbReference type="Gene3D" id="3.80.10.10">
    <property type="entry name" value="Ribonuclease Inhibitor"/>
    <property type="match status" value="3"/>
</dbReference>
<evidence type="ECO:0000256" key="8">
    <source>
        <dbReference type="ARBA" id="ARBA00022741"/>
    </source>
</evidence>
<dbReference type="SMART" id="SM00369">
    <property type="entry name" value="LRR_TYP"/>
    <property type="match status" value="8"/>
</dbReference>
<dbReference type="GO" id="GO:0001653">
    <property type="term" value="F:peptide receptor activity"/>
    <property type="evidence" value="ECO:0007669"/>
    <property type="project" value="UniProtKB-ARBA"/>
</dbReference>
<dbReference type="GO" id="GO:0005524">
    <property type="term" value="F:ATP binding"/>
    <property type="evidence" value="ECO:0007669"/>
    <property type="project" value="UniProtKB-UniRule"/>
</dbReference>
<evidence type="ECO:0000256" key="6">
    <source>
        <dbReference type="ARBA" id="ARBA00022729"/>
    </source>
</evidence>
<evidence type="ECO:0000256" key="5">
    <source>
        <dbReference type="ARBA" id="ARBA00022692"/>
    </source>
</evidence>
<evidence type="ECO:0000256" key="16">
    <source>
        <dbReference type="SAM" id="MobiDB-lite"/>
    </source>
</evidence>
<dbReference type="PROSITE" id="PS51450">
    <property type="entry name" value="LRR"/>
    <property type="match status" value="1"/>
</dbReference>
<proteinExistence type="predicted"/>
<keyword evidence="11" id="KW-1133">Transmembrane helix</keyword>
<keyword evidence="2" id="KW-0723">Serine/threonine-protein kinase</keyword>
<dbReference type="PROSITE" id="PS00108">
    <property type="entry name" value="PROTEIN_KINASE_ST"/>
    <property type="match status" value="1"/>
</dbReference>
<evidence type="ECO:0000256" key="10">
    <source>
        <dbReference type="ARBA" id="ARBA00022840"/>
    </source>
</evidence>
<dbReference type="FunFam" id="3.80.10.10:FF:000330">
    <property type="entry name" value="Receptor protein-tyrosine kinase CEPR1"/>
    <property type="match status" value="1"/>
</dbReference>
<feature type="binding site" evidence="15">
    <location>
        <position position="681"/>
    </location>
    <ligand>
        <name>ATP</name>
        <dbReference type="ChEBI" id="CHEBI:30616"/>
    </ligand>
</feature>
<keyword evidence="14" id="KW-0325">Glycoprotein</keyword>
<dbReference type="Gene3D" id="1.10.510.10">
    <property type="entry name" value="Transferase(Phosphotransferase) domain 1"/>
    <property type="match status" value="1"/>
</dbReference>
<dbReference type="Proteomes" id="UP000663760">
    <property type="component" value="Chromosome 3"/>
</dbReference>
<dbReference type="PROSITE" id="PS50011">
    <property type="entry name" value="PROTEIN_KINASE_DOM"/>
    <property type="match status" value="1"/>
</dbReference>
<keyword evidence="12" id="KW-0472">Membrane</keyword>
<evidence type="ECO:0000256" key="13">
    <source>
        <dbReference type="ARBA" id="ARBA00023170"/>
    </source>
</evidence>
<evidence type="ECO:0000256" key="17">
    <source>
        <dbReference type="SAM" id="SignalP"/>
    </source>
</evidence>
<keyword evidence="13" id="KW-0675">Receptor</keyword>
<dbReference type="PANTHER" id="PTHR48056:SF81">
    <property type="entry name" value="RECEPTOR PROTEIN-TYROSINE KINASE CEPR1"/>
    <property type="match status" value="1"/>
</dbReference>
<dbReference type="GO" id="GO:0033612">
    <property type="term" value="F:receptor serine/threonine kinase binding"/>
    <property type="evidence" value="ECO:0007669"/>
    <property type="project" value="TreeGrafter"/>
</dbReference>
<dbReference type="EMBL" id="LR746266">
    <property type="protein sequence ID" value="CAA7393720.1"/>
    <property type="molecule type" value="Genomic_DNA"/>
</dbReference>
<dbReference type="GO" id="GO:0009791">
    <property type="term" value="P:post-embryonic development"/>
    <property type="evidence" value="ECO:0007669"/>
    <property type="project" value="UniProtKB-ARBA"/>
</dbReference>
<dbReference type="FunFam" id="3.80.10.10:FF:000453">
    <property type="entry name" value="Leucine-rich receptor-like protein kinase family protein"/>
    <property type="match status" value="1"/>
</dbReference>
<dbReference type="PRINTS" id="PR00019">
    <property type="entry name" value="LEURICHRPT"/>
</dbReference>
<evidence type="ECO:0000313" key="20">
    <source>
        <dbReference type="Proteomes" id="UP000663760"/>
    </source>
</evidence>
<evidence type="ECO:0000259" key="18">
    <source>
        <dbReference type="PROSITE" id="PS50011"/>
    </source>
</evidence>
<keyword evidence="5" id="KW-0812">Transmembrane</keyword>
<dbReference type="FunFam" id="3.30.200.20:FF:000530">
    <property type="entry name" value="receptor protein-tyrosine kinase CEPR1"/>
    <property type="match status" value="1"/>
</dbReference>
<dbReference type="Pfam" id="PF00560">
    <property type="entry name" value="LRR_1"/>
    <property type="match status" value="3"/>
</dbReference>
<feature type="domain" description="Protein kinase" evidence="18">
    <location>
        <begin position="652"/>
        <end position="936"/>
    </location>
</feature>
<evidence type="ECO:0000256" key="7">
    <source>
        <dbReference type="ARBA" id="ARBA00022737"/>
    </source>
</evidence>
<dbReference type="SUPFAM" id="SSF56112">
    <property type="entry name" value="Protein kinase-like (PK-like)"/>
    <property type="match status" value="1"/>
</dbReference>
<evidence type="ECO:0000313" key="19">
    <source>
        <dbReference type="EMBL" id="CAA7393720.1"/>
    </source>
</evidence>
<evidence type="ECO:0000256" key="9">
    <source>
        <dbReference type="ARBA" id="ARBA00022777"/>
    </source>
</evidence>
<accession>A0A7I8K7N9</accession>
<dbReference type="InterPro" id="IPR011009">
    <property type="entry name" value="Kinase-like_dom_sf"/>
</dbReference>
<keyword evidence="20" id="KW-1185">Reference proteome</keyword>
<dbReference type="Gene3D" id="3.30.200.20">
    <property type="entry name" value="Phosphorylase Kinase, domain 1"/>
    <property type="match status" value="1"/>
</dbReference>
<keyword evidence="9" id="KW-0418">Kinase</keyword>
<dbReference type="InterPro" id="IPR003591">
    <property type="entry name" value="Leu-rich_rpt_typical-subtyp"/>
</dbReference>
<dbReference type="Pfam" id="PF23598">
    <property type="entry name" value="LRR_14"/>
    <property type="match status" value="1"/>
</dbReference>
<keyword evidence="4" id="KW-0808">Transferase</keyword>
<dbReference type="SUPFAM" id="SSF52058">
    <property type="entry name" value="L domain-like"/>
    <property type="match status" value="2"/>
</dbReference>
<evidence type="ECO:0000256" key="3">
    <source>
        <dbReference type="ARBA" id="ARBA00022614"/>
    </source>
</evidence>
<dbReference type="CDD" id="cd14066">
    <property type="entry name" value="STKc_IRAK"/>
    <property type="match status" value="1"/>
</dbReference>
<sequence length="957" mass="104524">MTLRLLLFLLLHLWSLPARLCTSHLAATANQSHFFDLMRQFLSGPAIHAWRSAADAAPYCNFTGISCDGRGFVEAIDISSWSLSGRFPSDVCSYLPALRVLRIGANNLRGGFPAGVLNCSFLEELDVSSSGLSGEFPDFSSMTSLRVLDTSGNVFIGSFPTSIFNLTQLESVNFNENHGYEPWRLPEELTRLSRLKVLILSSSSLRGEIPRWIGNMTSLVDLELCGNYLKGQIPATIGKLAKLRHLELYYNLLGGAIPSEIGNLSQLTDLDISVNQLSGSIPGEVLALPHLRVVQFYSNCLRGELPSVVGNSTSLTIISLYQNFLTGQLPATLGSSSELMVLEVSENRLSGGLPPDICAGGRLQYFLVLDNQFSGELPQSYGRCESLLRFRVSYNMLGGAIPEGLLGLPHISILDLSFNHFEGRIWRTIGNGKNLSALFVQNNRISGSLPPEISRATTLTKIDLSNNLLSGAIPEELGNLIELNQLSLQGNKLVSSIPRSLSALKNLNVLNLSNNHLTGEIPESLCSLLPSSIDFSNNQFSGPVPLPLLREGLTESFAGNPGLCLPTHPDYFSLDMAPCPPPSIRKRLNNIWFIGASAVLCTIATLVLVKRSIYKKGAMAKHDEASSSSSLSYDVTSFHKVSFRQREIVDSLVEKNIVGQGGSGTVYKIQLSNGDWVAVKKLWTRKATKDSPSGRLPLQREIKTEVEMLGSIRHKNIVKLYCCFSSSDSNLLVYEYMSNGNLWDALHNGWNFLDWRARHRIALGIAQGLAYLHHDLLLPIVHRDVKTSNILLDADFEPKVADFGIAKVLQAGGEKDSTATSVAGTYGYMAPEYAYYSKVTTKGDVYSFGVVLMELVTGRKPTGEEFGENRDLVQWVSSKAATREGAAQVLDKSLSACPLRAEMIGSLGIALRCTRTAPALRPSMNEVVQLLAEASACRRAEEPKRPPPARKSGVGII</sequence>
<gene>
    <name evidence="19" type="ORF">SI8410_03004436</name>
</gene>
<keyword evidence="7" id="KW-0677">Repeat</keyword>
<evidence type="ECO:0000256" key="12">
    <source>
        <dbReference type="ARBA" id="ARBA00023136"/>
    </source>
</evidence>
<dbReference type="GO" id="GO:0051707">
    <property type="term" value="P:response to other organism"/>
    <property type="evidence" value="ECO:0007669"/>
    <property type="project" value="UniProtKB-ARBA"/>
</dbReference>
<feature type="signal peptide" evidence="17">
    <location>
        <begin position="1"/>
        <end position="21"/>
    </location>
</feature>
<dbReference type="GO" id="GO:0004674">
    <property type="term" value="F:protein serine/threonine kinase activity"/>
    <property type="evidence" value="ECO:0007669"/>
    <property type="project" value="UniProtKB-KW"/>
</dbReference>
<dbReference type="OrthoDB" id="642113at2759"/>
<dbReference type="GO" id="GO:0005886">
    <property type="term" value="C:plasma membrane"/>
    <property type="evidence" value="ECO:0007669"/>
    <property type="project" value="UniProtKB-SubCell"/>
</dbReference>
<comment type="subcellular location">
    <subcellularLocation>
        <location evidence="1">Cell membrane</location>
        <topology evidence="1">Single-pass membrane protein</topology>
    </subcellularLocation>
</comment>
<dbReference type="InterPro" id="IPR055414">
    <property type="entry name" value="LRR_R13L4/SHOC2-like"/>
</dbReference>
<dbReference type="GO" id="GO:0006952">
    <property type="term" value="P:defense response"/>
    <property type="evidence" value="ECO:0007669"/>
    <property type="project" value="UniProtKB-ARBA"/>
</dbReference>
<evidence type="ECO:0000256" key="4">
    <source>
        <dbReference type="ARBA" id="ARBA00022679"/>
    </source>
</evidence>
<evidence type="ECO:0000256" key="14">
    <source>
        <dbReference type="ARBA" id="ARBA00023180"/>
    </source>
</evidence>
<dbReference type="InterPro" id="IPR001611">
    <property type="entry name" value="Leu-rich_rpt"/>
</dbReference>
<organism evidence="19 20">
    <name type="scientific">Spirodela intermedia</name>
    <name type="common">Intermediate duckweed</name>
    <dbReference type="NCBI Taxonomy" id="51605"/>
    <lineage>
        <taxon>Eukaryota</taxon>
        <taxon>Viridiplantae</taxon>
        <taxon>Streptophyta</taxon>
        <taxon>Embryophyta</taxon>
        <taxon>Tracheophyta</taxon>
        <taxon>Spermatophyta</taxon>
        <taxon>Magnoliopsida</taxon>
        <taxon>Liliopsida</taxon>
        <taxon>Araceae</taxon>
        <taxon>Lemnoideae</taxon>
        <taxon>Spirodela</taxon>
    </lineage>
</organism>
<name>A0A7I8K7N9_SPIIN</name>
<dbReference type="InterPro" id="IPR032675">
    <property type="entry name" value="LRR_dom_sf"/>
</dbReference>
<dbReference type="PROSITE" id="PS00107">
    <property type="entry name" value="PROTEIN_KINASE_ATP"/>
    <property type="match status" value="1"/>
</dbReference>
<keyword evidence="8 15" id="KW-0547">Nucleotide-binding</keyword>
<reference evidence="19" key="1">
    <citation type="submission" date="2020-02" db="EMBL/GenBank/DDBJ databases">
        <authorList>
            <person name="Scholz U."/>
            <person name="Mascher M."/>
            <person name="Fiebig A."/>
        </authorList>
    </citation>
    <scope>NUCLEOTIDE SEQUENCE</scope>
</reference>
<dbReference type="InterPro" id="IPR008271">
    <property type="entry name" value="Ser/Thr_kinase_AS"/>
</dbReference>
<dbReference type="InterPro" id="IPR017441">
    <property type="entry name" value="Protein_kinase_ATP_BS"/>
</dbReference>
<dbReference type="AlphaFoldDB" id="A0A7I8K7N9"/>
<evidence type="ECO:0000256" key="15">
    <source>
        <dbReference type="PROSITE-ProRule" id="PRU10141"/>
    </source>
</evidence>
<keyword evidence="3" id="KW-0433">Leucine-rich repeat</keyword>
<evidence type="ECO:0000256" key="2">
    <source>
        <dbReference type="ARBA" id="ARBA00022527"/>
    </source>
</evidence>
<evidence type="ECO:0000256" key="1">
    <source>
        <dbReference type="ARBA" id="ARBA00004162"/>
    </source>
</evidence>
<keyword evidence="6 17" id="KW-0732">Signal</keyword>
<dbReference type="InterPro" id="IPR000719">
    <property type="entry name" value="Prot_kinase_dom"/>
</dbReference>
<dbReference type="PANTHER" id="PTHR48056">
    <property type="entry name" value="LRR RECEPTOR-LIKE SERINE/THREONINE-PROTEIN KINASE-RELATED"/>
    <property type="match status" value="1"/>
</dbReference>
<dbReference type="Pfam" id="PF00069">
    <property type="entry name" value="Pkinase"/>
    <property type="match status" value="1"/>
</dbReference>
<feature type="region of interest" description="Disordered" evidence="16">
    <location>
        <begin position="938"/>
        <end position="957"/>
    </location>
</feature>
<dbReference type="FunFam" id="1.10.510.10:FF:000276">
    <property type="entry name" value="LRR receptor-like serine/threonine-protein kinase RCH1"/>
    <property type="match status" value="1"/>
</dbReference>
<dbReference type="SMART" id="SM00220">
    <property type="entry name" value="S_TKc"/>
    <property type="match status" value="1"/>
</dbReference>
<protein>
    <recommendedName>
        <fullName evidence="18">Protein kinase domain-containing protein</fullName>
    </recommendedName>
</protein>
<evidence type="ECO:0000256" key="11">
    <source>
        <dbReference type="ARBA" id="ARBA00022989"/>
    </source>
</evidence>
<dbReference type="InterPro" id="IPR050647">
    <property type="entry name" value="Plant_LRR-RLKs"/>
</dbReference>
<keyword evidence="10 15" id="KW-0067">ATP-binding</keyword>
<feature type="chain" id="PRO_5029862738" description="Protein kinase domain-containing protein" evidence="17">
    <location>
        <begin position="22"/>
        <end position="957"/>
    </location>
</feature>